<evidence type="ECO:0000313" key="1">
    <source>
        <dbReference type="EMBL" id="VAW37176.1"/>
    </source>
</evidence>
<sequence>MKKSLLVILLMGTAVFAGTAPMKINGVFDGPLSGGVPKMIEFYVLTDIPDLTIYGFGSANNGGGTDGEEFTFPAGSATAGDFLYLASETPNFTTYFGFPPDYTSGAAGVNGDDAVELFQNGLVIDVFGDINIDGTGQSWEYLDSFVHRVPNTGPDGSIWTEVNWTITPPNSVDGCATNATCNA</sequence>
<name>A0A3B0VY33_9ZZZZ</name>
<accession>A0A3B0VY33</accession>
<proteinExistence type="predicted"/>
<protein>
    <submittedName>
        <fullName evidence="1">Uncharacterized protein</fullName>
    </submittedName>
</protein>
<feature type="non-terminal residue" evidence="1">
    <location>
        <position position="183"/>
    </location>
</feature>
<dbReference type="AlphaFoldDB" id="A0A3B0VY33"/>
<dbReference type="EMBL" id="UOEW01000160">
    <property type="protein sequence ID" value="VAW37176.1"/>
    <property type="molecule type" value="Genomic_DNA"/>
</dbReference>
<reference evidence="1" key="1">
    <citation type="submission" date="2018-06" db="EMBL/GenBank/DDBJ databases">
        <authorList>
            <person name="Zhirakovskaya E."/>
        </authorList>
    </citation>
    <scope>NUCLEOTIDE SEQUENCE</scope>
</reference>
<organism evidence="1">
    <name type="scientific">hydrothermal vent metagenome</name>
    <dbReference type="NCBI Taxonomy" id="652676"/>
    <lineage>
        <taxon>unclassified sequences</taxon>
        <taxon>metagenomes</taxon>
        <taxon>ecological metagenomes</taxon>
    </lineage>
</organism>
<gene>
    <name evidence="1" type="ORF">MNBD_GAMMA01-2018</name>
</gene>